<accession>A0AAF0PE14</accession>
<gene>
    <name evidence="6" type="ORF">NP511_04715</name>
</gene>
<dbReference type="GeneID" id="84213218"/>
<dbReference type="InterPro" id="IPR014277">
    <property type="entry name" value="Orc1/Cdc6_arc"/>
</dbReference>
<evidence type="ECO:0000313" key="6">
    <source>
        <dbReference type="EMBL" id="WMT08936.1"/>
    </source>
</evidence>
<dbReference type="GeneID" id="39860904"/>
<dbReference type="GO" id="GO:0005524">
    <property type="term" value="F:ATP binding"/>
    <property type="evidence" value="ECO:0007669"/>
    <property type="project" value="UniProtKB-KW"/>
</dbReference>
<dbReference type="Proteomes" id="UP001224926">
    <property type="component" value="Chromosome"/>
</dbReference>
<dbReference type="GO" id="GO:0016887">
    <property type="term" value="F:ATP hydrolysis activity"/>
    <property type="evidence" value="ECO:0007669"/>
    <property type="project" value="InterPro"/>
</dbReference>
<keyword evidence="2" id="KW-0235">DNA replication</keyword>
<keyword evidence="4" id="KW-0067">ATP-binding</keyword>
<evidence type="ECO:0000256" key="3">
    <source>
        <dbReference type="ARBA" id="ARBA00022741"/>
    </source>
</evidence>
<evidence type="ECO:0000256" key="1">
    <source>
        <dbReference type="ARBA" id="ARBA00006184"/>
    </source>
</evidence>
<dbReference type="PANTHER" id="PTHR10763">
    <property type="entry name" value="CELL DIVISION CONTROL PROTEIN 6-RELATED"/>
    <property type="match status" value="1"/>
</dbReference>
<dbReference type="InterPro" id="IPR050311">
    <property type="entry name" value="ORC1/CDC6"/>
</dbReference>
<dbReference type="InterPro" id="IPR049945">
    <property type="entry name" value="AAA_22"/>
</dbReference>
<dbReference type="InterPro" id="IPR027417">
    <property type="entry name" value="P-loop_NTPase"/>
</dbReference>
<evidence type="ECO:0000256" key="2">
    <source>
        <dbReference type="ARBA" id="ARBA00022705"/>
    </source>
</evidence>
<dbReference type="InterPro" id="IPR003593">
    <property type="entry name" value="AAA+_ATPase"/>
</dbReference>
<comment type="similarity">
    <text evidence="1">Belongs to the CDC6/cdc18 family.</text>
</comment>
<evidence type="ECO:0000313" key="7">
    <source>
        <dbReference type="Proteomes" id="UP001224926"/>
    </source>
</evidence>
<dbReference type="GO" id="GO:0006260">
    <property type="term" value="P:DNA replication"/>
    <property type="evidence" value="ECO:0007669"/>
    <property type="project" value="UniProtKB-KW"/>
</dbReference>
<feature type="domain" description="AAA+ ATPase" evidence="5">
    <location>
        <begin position="48"/>
        <end position="191"/>
    </location>
</feature>
<keyword evidence="7" id="KW-1185">Reference proteome</keyword>
<dbReference type="PANTHER" id="PTHR10763:SF26">
    <property type="entry name" value="CELL DIVISION CONTROL PROTEIN 6 HOMOLOG"/>
    <property type="match status" value="1"/>
</dbReference>
<organism evidence="6 7">
    <name type="scientific">Natrinema thermotolerans</name>
    <dbReference type="NCBI Taxonomy" id="121872"/>
    <lineage>
        <taxon>Archaea</taxon>
        <taxon>Methanobacteriati</taxon>
        <taxon>Methanobacteriota</taxon>
        <taxon>Stenosarchaea group</taxon>
        <taxon>Halobacteria</taxon>
        <taxon>Halobacteriales</taxon>
        <taxon>Natrialbaceae</taxon>
        <taxon>Natrinema</taxon>
    </lineage>
</organism>
<dbReference type="SMART" id="SM00382">
    <property type="entry name" value="AAA"/>
    <property type="match status" value="1"/>
</dbReference>
<name>A0AAF0PE14_9EURY</name>
<dbReference type="Pfam" id="PF13401">
    <property type="entry name" value="AAA_22"/>
    <property type="match status" value="1"/>
</dbReference>
<dbReference type="RefSeq" id="WP_049964625.1">
    <property type="nucleotide sequence ID" value="NZ_CP101873.1"/>
</dbReference>
<dbReference type="EMBL" id="CP101873">
    <property type="protein sequence ID" value="WMT08936.1"/>
    <property type="molecule type" value="Genomic_DNA"/>
</dbReference>
<proteinExistence type="inferred from homology"/>
<dbReference type="AlphaFoldDB" id="A0AAF0PE14"/>
<reference evidence="6 7" key="1">
    <citation type="submission" date="2022-07" db="EMBL/GenBank/DDBJ databases">
        <title>Two temperate virus in Haloterrigena jeotgali A29.</title>
        <authorList>
            <person name="Deng X."/>
        </authorList>
    </citation>
    <scope>NUCLEOTIDE SEQUENCE [LARGE SCALE GENOMIC DNA]</scope>
    <source>
        <strain evidence="6 7">A29</strain>
    </source>
</reference>
<protein>
    <submittedName>
        <fullName evidence="6">AAA family ATPase</fullName>
    </submittedName>
</protein>
<dbReference type="Gene3D" id="1.10.8.60">
    <property type="match status" value="1"/>
</dbReference>
<dbReference type="SUPFAM" id="SSF52540">
    <property type="entry name" value="P-loop containing nucleoside triphosphate hydrolases"/>
    <property type="match status" value="1"/>
</dbReference>
<dbReference type="Gene3D" id="3.40.50.300">
    <property type="entry name" value="P-loop containing nucleotide triphosphate hydrolases"/>
    <property type="match status" value="1"/>
</dbReference>
<dbReference type="Pfam" id="PF22703">
    <property type="entry name" value="Cdc6_lid"/>
    <property type="match status" value="1"/>
</dbReference>
<evidence type="ECO:0000256" key="4">
    <source>
        <dbReference type="ARBA" id="ARBA00022840"/>
    </source>
</evidence>
<evidence type="ECO:0000259" key="5">
    <source>
        <dbReference type="SMART" id="SM00382"/>
    </source>
</evidence>
<sequence length="268" mass="30480">MFDDTSNRSIIRSEQLLTADSPPPEIVGREGEIHNIRDAVRPLTEGKTPDNLLVYGPPGSGKTVCVNHVFNALENETRVKTIRINCWQYRTRSSLLTELLIQLGYPAPRKGKPVDTLLKLIGTWLDKNRSIAVALDEFDRFEDKAEIIYDLHMLSQQSENKLGLVLVSNLPPEEFLFDSRSRSRLNCRSLEFQPYTVEELQKILDDRVEKAFEPGTVQPEVVETVAEEVAESSGDCRDAFDRLLRTGRKAMQEGVHEITPQFLRDIDI</sequence>
<dbReference type="NCBIfam" id="TIGR02928">
    <property type="entry name" value="orc1/cdc6 family replication initiation protein"/>
    <property type="match status" value="1"/>
</dbReference>
<keyword evidence="3" id="KW-0547">Nucleotide-binding</keyword>
<dbReference type="InterPro" id="IPR055237">
    <property type="entry name" value="Cdc6_lid"/>
</dbReference>